<evidence type="ECO:0000313" key="2">
    <source>
        <dbReference type="EMBL" id="QBR48046.1"/>
    </source>
</evidence>
<dbReference type="EMBL" id="CP037939">
    <property type="protein sequence ID" value="QBR48046.1"/>
    <property type="molecule type" value="Genomic_DNA"/>
</dbReference>
<sequence length="154" mass="17789">MAHDDLLTEFIDIYMSSLKNLEKLISQPTSEFGISFEQWLIMSAVAKNTSEKPLTMTEIAATRGVTKGAVARQLKPLFEREYLQQIHDTADRRRVLLVLTQTGQEVESMITLRVNQRFNGWLEIYGHDEGLDLLNTFQRLDDLIVKPELKKKKH</sequence>
<dbReference type="InterPro" id="IPR000835">
    <property type="entry name" value="HTH_MarR-typ"/>
</dbReference>
<accession>A0ABX5SL03</accession>
<dbReference type="Gene3D" id="1.10.10.10">
    <property type="entry name" value="Winged helix-like DNA-binding domain superfamily/Winged helix DNA-binding domain"/>
    <property type="match status" value="1"/>
</dbReference>
<evidence type="ECO:0000259" key="1">
    <source>
        <dbReference type="PROSITE" id="PS50995"/>
    </source>
</evidence>
<dbReference type="PANTHER" id="PTHR33164:SF43">
    <property type="entry name" value="HTH-TYPE TRANSCRIPTIONAL REPRESSOR YETL"/>
    <property type="match status" value="1"/>
</dbReference>
<organism evidence="2 3">
    <name type="scientific">Leuconostoc kimchii</name>
    <dbReference type="NCBI Taxonomy" id="136609"/>
    <lineage>
        <taxon>Bacteria</taxon>
        <taxon>Bacillati</taxon>
        <taxon>Bacillota</taxon>
        <taxon>Bacilli</taxon>
        <taxon>Lactobacillales</taxon>
        <taxon>Lactobacillaceae</taxon>
        <taxon>Leuconostoc</taxon>
    </lineage>
</organism>
<dbReference type="SMART" id="SM00347">
    <property type="entry name" value="HTH_MARR"/>
    <property type="match status" value="1"/>
</dbReference>
<keyword evidence="3" id="KW-1185">Reference proteome</keyword>
<dbReference type="Proteomes" id="UP000295756">
    <property type="component" value="Chromosome"/>
</dbReference>
<evidence type="ECO:0000313" key="3">
    <source>
        <dbReference type="Proteomes" id="UP000295756"/>
    </source>
</evidence>
<gene>
    <name evidence="2" type="ORF">EW139_07870</name>
</gene>
<dbReference type="PANTHER" id="PTHR33164">
    <property type="entry name" value="TRANSCRIPTIONAL REGULATOR, MARR FAMILY"/>
    <property type="match status" value="1"/>
</dbReference>
<dbReference type="SUPFAM" id="SSF46785">
    <property type="entry name" value="Winged helix' DNA-binding domain"/>
    <property type="match status" value="1"/>
</dbReference>
<dbReference type="PROSITE" id="PS50995">
    <property type="entry name" value="HTH_MARR_2"/>
    <property type="match status" value="1"/>
</dbReference>
<dbReference type="Pfam" id="PF12802">
    <property type="entry name" value="MarR_2"/>
    <property type="match status" value="1"/>
</dbReference>
<protein>
    <submittedName>
        <fullName evidence="2">MarR family transcriptional regulator</fullName>
    </submittedName>
</protein>
<dbReference type="InterPro" id="IPR036388">
    <property type="entry name" value="WH-like_DNA-bd_sf"/>
</dbReference>
<dbReference type="InterPro" id="IPR036390">
    <property type="entry name" value="WH_DNA-bd_sf"/>
</dbReference>
<name>A0ABX5SL03_9LACO</name>
<dbReference type="InterPro" id="IPR039422">
    <property type="entry name" value="MarR/SlyA-like"/>
</dbReference>
<proteinExistence type="predicted"/>
<reference evidence="2 3" key="1">
    <citation type="submission" date="2019-03" db="EMBL/GenBank/DDBJ databases">
        <title>Complete Genome Sequence of Leuconostoc kimchii strain NKJ218 Isolated from Homemade Kimchi.</title>
        <authorList>
            <person name="Jung J.Y."/>
            <person name="Jin H.M."/>
            <person name="Jung J.-W."/>
            <person name="Lee S.-Y."/>
            <person name="Ryu B.-G."/>
            <person name="Han S.-S."/>
            <person name="Kang H.K."/>
            <person name="Choi H.W."/>
            <person name="Chung E.J."/>
            <person name="Choi K.-M."/>
        </authorList>
    </citation>
    <scope>NUCLEOTIDE SEQUENCE [LARGE SCALE GENOMIC DNA]</scope>
    <source>
        <strain evidence="2 3">NKJ218</strain>
    </source>
</reference>
<feature type="domain" description="HTH marR-type" evidence="1">
    <location>
        <begin position="3"/>
        <end position="142"/>
    </location>
</feature>
<dbReference type="RefSeq" id="WP_013103669.1">
    <property type="nucleotide sequence ID" value="NZ_CP037939.1"/>
</dbReference>